<evidence type="ECO:0000313" key="3">
    <source>
        <dbReference type="Proteomes" id="UP000295678"/>
    </source>
</evidence>
<dbReference type="PANTHER" id="PTHR42760">
    <property type="entry name" value="SHORT-CHAIN DEHYDROGENASES/REDUCTASES FAMILY MEMBER"/>
    <property type="match status" value="1"/>
</dbReference>
<sequence>MSGLVDITGLKLLVMGGGAGIGLSAVRMATAAGAEVAVTTMPDETAAEQVAFHTPCDVTDASAVSAAVEAAVAALGGIDAAIVTAGIFEHRGVAETSDADWARVIAVNLTGPFHVARALEPHFRAAGAGSLVLFSSQVGLVGHRRATAYAASKGGINGLTRTLAIEFAAFGARVNAVAPGPVETGMTAVARADPVRRRALLEAVPLGRFGQPDEVACAALYLAAPASAFVTGHVLVIDGGVTAI</sequence>
<dbReference type="RefSeq" id="WP_132806321.1">
    <property type="nucleotide sequence ID" value="NZ_SMAK01000004.1"/>
</dbReference>
<dbReference type="InterPro" id="IPR036291">
    <property type="entry name" value="NAD(P)-bd_dom_sf"/>
</dbReference>
<evidence type="ECO:0000313" key="2">
    <source>
        <dbReference type="EMBL" id="TCT11582.1"/>
    </source>
</evidence>
<dbReference type="PRINTS" id="PR00080">
    <property type="entry name" value="SDRFAMILY"/>
</dbReference>
<name>A0A4R3MEK4_9HYPH</name>
<comment type="caution">
    <text evidence="2">The sequence shown here is derived from an EMBL/GenBank/DDBJ whole genome shotgun (WGS) entry which is preliminary data.</text>
</comment>
<reference evidence="2 3" key="1">
    <citation type="submission" date="2019-03" db="EMBL/GenBank/DDBJ databases">
        <title>Genomic Encyclopedia of Type Strains, Phase IV (KMG-IV): sequencing the most valuable type-strain genomes for metagenomic binning, comparative biology and taxonomic classification.</title>
        <authorList>
            <person name="Goeker M."/>
        </authorList>
    </citation>
    <scope>NUCLEOTIDE SEQUENCE [LARGE SCALE GENOMIC DNA]</scope>
    <source>
        <strain evidence="2 3">DSM 19345</strain>
    </source>
</reference>
<dbReference type="PROSITE" id="PS00061">
    <property type="entry name" value="ADH_SHORT"/>
    <property type="match status" value="1"/>
</dbReference>
<proteinExistence type="inferred from homology"/>
<dbReference type="GO" id="GO:0030497">
    <property type="term" value="P:fatty acid elongation"/>
    <property type="evidence" value="ECO:0007669"/>
    <property type="project" value="TreeGrafter"/>
</dbReference>
<dbReference type="PANTHER" id="PTHR42760:SF135">
    <property type="entry name" value="BLL7886 PROTEIN"/>
    <property type="match status" value="1"/>
</dbReference>
<dbReference type="AlphaFoldDB" id="A0A4R3MEK4"/>
<dbReference type="InterPro" id="IPR020904">
    <property type="entry name" value="Sc_DH/Rdtase_CS"/>
</dbReference>
<dbReference type="OrthoDB" id="9796652at2"/>
<dbReference type="Gene3D" id="3.40.50.720">
    <property type="entry name" value="NAD(P)-binding Rossmann-like Domain"/>
    <property type="match status" value="1"/>
</dbReference>
<dbReference type="GO" id="GO:0016616">
    <property type="term" value="F:oxidoreductase activity, acting on the CH-OH group of donors, NAD or NADP as acceptor"/>
    <property type="evidence" value="ECO:0007669"/>
    <property type="project" value="TreeGrafter"/>
</dbReference>
<gene>
    <name evidence="2" type="ORF">EDC22_104345</name>
</gene>
<dbReference type="Pfam" id="PF13561">
    <property type="entry name" value="adh_short_C2"/>
    <property type="match status" value="1"/>
</dbReference>
<organism evidence="2 3">
    <name type="scientific">Tepidamorphus gemmatus</name>
    <dbReference type="NCBI Taxonomy" id="747076"/>
    <lineage>
        <taxon>Bacteria</taxon>
        <taxon>Pseudomonadati</taxon>
        <taxon>Pseudomonadota</taxon>
        <taxon>Alphaproteobacteria</taxon>
        <taxon>Hyphomicrobiales</taxon>
        <taxon>Tepidamorphaceae</taxon>
        <taxon>Tepidamorphus</taxon>
    </lineage>
</organism>
<keyword evidence="3" id="KW-1185">Reference proteome</keyword>
<dbReference type="Proteomes" id="UP000295678">
    <property type="component" value="Unassembled WGS sequence"/>
</dbReference>
<comment type="similarity">
    <text evidence="1">Belongs to the short-chain dehydrogenases/reductases (SDR) family.</text>
</comment>
<accession>A0A4R3MEK4</accession>
<protein>
    <submittedName>
        <fullName evidence="2">NAD(P)-dependent dehydrogenase (Short-subunit alcohol dehydrogenase family)</fullName>
    </submittedName>
</protein>
<dbReference type="SUPFAM" id="SSF51735">
    <property type="entry name" value="NAD(P)-binding Rossmann-fold domains"/>
    <property type="match status" value="1"/>
</dbReference>
<dbReference type="FunFam" id="3.40.50.720:FF:000084">
    <property type="entry name" value="Short-chain dehydrogenase reductase"/>
    <property type="match status" value="1"/>
</dbReference>
<evidence type="ECO:0000256" key="1">
    <source>
        <dbReference type="ARBA" id="ARBA00006484"/>
    </source>
</evidence>
<dbReference type="PRINTS" id="PR00081">
    <property type="entry name" value="GDHRDH"/>
</dbReference>
<dbReference type="EMBL" id="SMAK01000004">
    <property type="protein sequence ID" value="TCT11582.1"/>
    <property type="molecule type" value="Genomic_DNA"/>
</dbReference>
<dbReference type="InterPro" id="IPR002347">
    <property type="entry name" value="SDR_fam"/>
</dbReference>